<protein>
    <recommendedName>
        <fullName evidence="5">Lipoprotein</fullName>
    </recommendedName>
</protein>
<sequence>MKLQLIPLALLLAIATACDRTPSAPAAAPDAAPAQTAPQAAPASEPAPTAAASAPAVQPQTLPPEACKPEAYADFFNDYAGSPGVRAAYTAHTVRVGSLEQPAQARAVAKADYRDFRIGIVDSRWAYLDPAVTDPGAYPLLDLEFKPEGDKSFRVEYVQAEFDADDNVVRTIGKRAAYVFERGNDCWVLSQDLH</sequence>
<feature type="chain" id="PRO_5016969602" description="Lipoprotein" evidence="2">
    <location>
        <begin position="18"/>
        <end position="194"/>
    </location>
</feature>
<evidence type="ECO:0000313" key="3">
    <source>
        <dbReference type="EMBL" id="RDZ28735.1"/>
    </source>
</evidence>
<evidence type="ECO:0000313" key="4">
    <source>
        <dbReference type="Proteomes" id="UP000264492"/>
    </source>
</evidence>
<feature type="region of interest" description="Disordered" evidence="1">
    <location>
        <begin position="23"/>
        <end position="64"/>
    </location>
</feature>
<dbReference type="OrthoDB" id="7449259at2"/>
<keyword evidence="2" id="KW-0732">Signal</keyword>
<reference evidence="3 4" key="1">
    <citation type="submission" date="2018-08" db="EMBL/GenBank/DDBJ databases">
        <title>Lysobacter sp. zong2l5, whole genome shotgun sequence.</title>
        <authorList>
            <person name="Zhang X."/>
            <person name="Feng G."/>
            <person name="Zhu H."/>
        </authorList>
    </citation>
    <scope>NUCLEOTIDE SEQUENCE [LARGE SCALE GENOMIC DNA]</scope>
    <source>
        <strain evidence="4">zong2l5</strain>
    </source>
</reference>
<gene>
    <name evidence="3" type="ORF">DX914_06335</name>
</gene>
<dbReference type="RefSeq" id="WP_115858173.1">
    <property type="nucleotide sequence ID" value="NZ_QTSU01000001.1"/>
</dbReference>
<dbReference type="Proteomes" id="UP000264492">
    <property type="component" value="Unassembled WGS sequence"/>
</dbReference>
<dbReference type="EMBL" id="QTSU01000001">
    <property type="protein sequence ID" value="RDZ28735.1"/>
    <property type="molecule type" value="Genomic_DNA"/>
</dbReference>
<feature type="compositionally biased region" description="Low complexity" evidence="1">
    <location>
        <begin position="23"/>
        <end position="60"/>
    </location>
</feature>
<proteinExistence type="predicted"/>
<evidence type="ECO:0000256" key="2">
    <source>
        <dbReference type="SAM" id="SignalP"/>
    </source>
</evidence>
<feature type="signal peptide" evidence="2">
    <location>
        <begin position="1"/>
        <end position="17"/>
    </location>
</feature>
<accession>A0A371K494</accession>
<evidence type="ECO:0008006" key="5">
    <source>
        <dbReference type="Google" id="ProtNLM"/>
    </source>
</evidence>
<dbReference type="AlphaFoldDB" id="A0A371K494"/>
<name>A0A371K494_9GAMM</name>
<evidence type="ECO:0000256" key="1">
    <source>
        <dbReference type="SAM" id="MobiDB-lite"/>
    </source>
</evidence>
<organism evidence="3 4">
    <name type="scientific">Lysobacter silvisoli</name>
    <dbReference type="NCBI Taxonomy" id="2293254"/>
    <lineage>
        <taxon>Bacteria</taxon>
        <taxon>Pseudomonadati</taxon>
        <taxon>Pseudomonadota</taxon>
        <taxon>Gammaproteobacteria</taxon>
        <taxon>Lysobacterales</taxon>
        <taxon>Lysobacteraceae</taxon>
        <taxon>Lysobacter</taxon>
    </lineage>
</organism>
<comment type="caution">
    <text evidence="3">The sequence shown here is derived from an EMBL/GenBank/DDBJ whole genome shotgun (WGS) entry which is preliminary data.</text>
</comment>
<keyword evidence="4" id="KW-1185">Reference proteome</keyword>
<dbReference type="PROSITE" id="PS51257">
    <property type="entry name" value="PROKAR_LIPOPROTEIN"/>
    <property type="match status" value="1"/>
</dbReference>